<dbReference type="GO" id="GO:0016757">
    <property type="term" value="F:glycosyltransferase activity"/>
    <property type="evidence" value="ECO:0007669"/>
    <property type="project" value="UniProtKB-KW"/>
</dbReference>
<reference evidence="6 7" key="1">
    <citation type="submission" date="2019-03" db="EMBL/GenBank/DDBJ databases">
        <title>Metabolic potential of uncultured bacteria and archaea associated with petroleum seepage in deep-sea sediments.</title>
        <authorList>
            <person name="Dong X."/>
            <person name="Hubert C."/>
        </authorList>
    </citation>
    <scope>NUCLEOTIDE SEQUENCE [LARGE SCALE GENOMIC DNA]</scope>
    <source>
        <strain evidence="6">E29_bin36</strain>
    </source>
</reference>
<dbReference type="EMBL" id="SOIP01000081">
    <property type="protein sequence ID" value="TET82930.1"/>
    <property type="molecule type" value="Genomic_DNA"/>
</dbReference>
<accession>A0A523XUC8</accession>
<organism evidence="6 7">
    <name type="scientific">candidate division TA06 bacterium</name>
    <dbReference type="NCBI Taxonomy" id="2250710"/>
    <lineage>
        <taxon>Bacteria</taxon>
        <taxon>Bacteria division TA06</taxon>
    </lineage>
</organism>
<evidence type="ECO:0000256" key="4">
    <source>
        <dbReference type="SAM" id="MobiDB-lite"/>
    </source>
</evidence>
<dbReference type="PANTHER" id="PTHR43630">
    <property type="entry name" value="POLY-BETA-1,6-N-ACETYL-D-GLUCOSAMINE SYNTHASE"/>
    <property type="match status" value="1"/>
</dbReference>
<dbReference type="InterPro" id="IPR029044">
    <property type="entry name" value="Nucleotide-diphossugar_trans"/>
</dbReference>
<name>A0A523XUC8_UNCT6</name>
<dbReference type="SUPFAM" id="SSF53448">
    <property type="entry name" value="Nucleotide-diphospho-sugar transferases"/>
    <property type="match status" value="1"/>
</dbReference>
<dbReference type="AlphaFoldDB" id="A0A523XUC8"/>
<comment type="caution">
    <text evidence="6">The sequence shown here is derived from an EMBL/GenBank/DDBJ whole genome shotgun (WGS) entry which is preliminary data.</text>
</comment>
<dbReference type="Gene3D" id="3.90.550.10">
    <property type="entry name" value="Spore Coat Polysaccharide Biosynthesis Protein SpsA, Chain A"/>
    <property type="match status" value="1"/>
</dbReference>
<evidence type="ECO:0000259" key="5">
    <source>
        <dbReference type="Pfam" id="PF00535"/>
    </source>
</evidence>
<feature type="domain" description="Glycosyltransferase 2-like" evidence="5">
    <location>
        <begin position="31"/>
        <end position="178"/>
    </location>
</feature>
<evidence type="ECO:0000256" key="3">
    <source>
        <dbReference type="ARBA" id="ARBA00022679"/>
    </source>
</evidence>
<keyword evidence="3 6" id="KW-0808">Transferase</keyword>
<proteinExistence type="inferred from homology"/>
<gene>
    <name evidence="6" type="ORF">E3J38_01355</name>
</gene>
<evidence type="ECO:0000256" key="2">
    <source>
        <dbReference type="ARBA" id="ARBA00022676"/>
    </source>
</evidence>
<dbReference type="Pfam" id="PF00535">
    <property type="entry name" value="Glycos_transf_2"/>
    <property type="match status" value="1"/>
</dbReference>
<evidence type="ECO:0000256" key="1">
    <source>
        <dbReference type="ARBA" id="ARBA00006739"/>
    </source>
</evidence>
<comment type="similarity">
    <text evidence="1">Belongs to the glycosyltransferase 2 family.</text>
</comment>
<evidence type="ECO:0000313" key="6">
    <source>
        <dbReference type="EMBL" id="TET82930.1"/>
    </source>
</evidence>
<dbReference type="PANTHER" id="PTHR43630:SF1">
    <property type="entry name" value="POLY-BETA-1,6-N-ACETYL-D-GLUCOSAMINE SYNTHASE"/>
    <property type="match status" value="1"/>
</dbReference>
<keyword evidence="2" id="KW-0328">Glycosyltransferase</keyword>
<feature type="region of interest" description="Disordered" evidence="4">
    <location>
        <begin position="1"/>
        <end position="24"/>
    </location>
</feature>
<dbReference type="InterPro" id="IPR001173">
    <property type="entry name" value="Glyco_trans_2-like"/>
</dbReference>
<protein>
    <submittedName>
        <fullName evidence="6">Glycosyltransferase</fullName>
    </submittedName>
</protein>
<sequence length="340" mass="39011">MGKAGAPAAERDVPGDTTRGGPGQAVATVDIVIPAFNEGGCIEGLLKDVVMAKQDDWFQIQQTYVISDGSTDQTDDIVRQVATRDQRVRLIRKQERKGKQDSVNLAFSISSADVLVFIDADVRLGGEDSIRKLVQYFRDGKTALVQGGLVRVCPGRSPNPAKQAGYFDWILVDRIRRQRAMSWWSIDARVMALSRDFYQQLSLPRSLADDQFIFYSCIQQRRRFVWAEDAIFYYGSPVSIADFSHQWSRYFFYTNQSRQYFGRDLIAKEMSVPGLWRTILSSFIRHPLCGLMWALCYGISKVEFRRRVDFERYERGFFWTRSEPLRIQEVEGMGDERALG</sequence>
<dbReference type="Proteomes" id="UP000315534">
    <property type="component" value="Unassembled WGS sequence"/>
</dbReference>
<evidence type="ECO:0000313" key="7">
    <source>
        <dbReference type="Proteomes" id="UP000315534"/>
    </source>
</evidence>